<proteinExistence type="predicted"/>
<gene>
    <name evidence="1" type="ORF">QYF61_014225</name>
</gene>
<accession>A0AAN7RVW1</accession>
<name>A0AAN7RVW1_MYCAM</name>
<organism evidence="1 2">
    <name type="scientific">Mycteria americana</name>
    <name type="common">Wood stork</name>
    <dbReference type="NCBI Taxonomy" id="33587"/>
    <lineage>
        <taxon>Eukaryota</taxon>
        <taxon>Metazoa</taxon>
        <taxon>Chordata</taxon>
        <taxon>Craniata</taxon>
        <taxon>Vertebrata</taxon>
        <taxon>Euteleostomi</taxon>
        <taxon>Archelosauria</taxon>
        <taxon>Archosauria</taxon>
        <taxon>Dinosauria</taxon>
        <taxon>Saurischia</taxon>
        <taxon>Theropoda</taxon>
        <taxon>Coelurosauria</taxon>
        <taxon>Aves</taxon>
        <taxon>Neognathae</taxon>
        <taxon>Neoaves</taxon>
        <taxon>Aequornithes</taxon>
        <taxon>Ciconiiformes</taxon>
        <taxon>Ciconiidae</taxon>
        <taxon>Mycteria</taxon>
    </lineage>
</organism>
<keyword evidence="2" id="KW-1185">Reference proteome</keyword>
<evidence type="ECO:0000313" key="2">
    <source>
        <dbReference type="Proteomes" id="UP001333110"/>
    </source>
</evidence>
<dbReference type="EMBL" id="JAUNZN010000007">
    <property type="protein sequence ID" value="KAK4818495.1"/>
    <property type="molecule type" value="Genomic_DNA"/>
</dbReference>
<dbReference type="Proteomes" id="UP001333110">
    <property type="component" value="Unassembled WGS sequence"/>
</dbReference>
<comment type="caution">
    <text evidence="1">The sequence shown here is derived from an EMBL/GenBank/DDBJ whole genome shotgun (WGS) entry which is preliminary data.</text>
</comment>
<reference evidence="1 2" key="1">
    <citation type="journal article" date="2023" name="J. Hered.">
        <title>Chromosome-level genome of the wood stork (Mycteria americana) provides insight into avian chromosome evolution.</title>
        <authorList>
            <person name="Flamio R. Jr."/>
            <person name="Ramstad K.M."/>
        </authorList>
    </citation>
    <scope>NUCLEOTIDE SEQUENCE [LARGE SCALE GENOMIC DNA]</scope>
    <source>
        <strain evidence="1">JAX WOST 10</strain>
    </source>
</reference>
<evidence type="ECO:0000313" key="1">
    <source>
        <dbReference type="EMBL" id="KAK4818495.1"/>
    </source>
</evidence>
<dbReference type="AlphaFoldDB" id="A0AAN7RVW1"/>
<sequence>MSQQRALAAKATNGILGCIKSVASRSSEAILPLCSALGPHLEYCIRFWGHLINLCKKLDGQCKEGGARLFSVVTSDRTRGDGHKPKHRRFPLNIRKLFTLRVTEHWHRLPTEAVESPALEVFILGDIQKSTVLGNQL</sequence>
<protein>
    <submittedName>
        <fullName evidence="1">Uncharacterized protein</fullName>
    </submittedName>
</protein>